<gene>
    <name evidence="1" type="ORF">NCTC11088_02228</name>
</gene>
<dbReference type="Proteomes" id="UP000254777">
    <property type="component" value="Unassembled WGS sequence"/>
</dbReference>
<accession>A0A379EEX3</accession>
<dbReference type="AlphaFoldDB" id="A0A379EEX3"/>
<sequence length="142" mass="16720">MKMFLKIVLLLIFIIVPFGTFLIESFREIPEDVSYKSLEHHGDFNFLYDLTYSDIKGDRKSEQEIFSNVYKLIDEAENFLLLDFFLFNDDYDKDKYDMPSLSNELTETLLKKKAKNPNLPIVLITDPINTFLVDICRRTSES</sequence>
<reference evidence="1 2" key="1">
    <citation type="submission" date="2018-06" db="EMBL/GenBank/DDBJ databases">
        <authorList>
            <consortium name="Pathogen Informatics"/>
            <person name="Doyle S."/>
        </authorList>
    </citation>
    <scope>NUCLEOTIDE SEQUENCE [LARGE SCALE GENOMIC DNA]</scope>
    <source>
        <strain evidence="1 2">NCTC11088</strain>
    </source>
</reference>
<evidence type="ECO:0000313" key="2">
    <source>
        <dbReference type="Proteomes" id="UP000254777"/>
    </source>
</evidence>
<proteinExistence type="predicted"/>
<name>A0A379EEX3_9FIRM</name>
<dbReference type="SUPFAM" id="SSF56024">
    <property type="entry name" value="Phospholipase D/nuclease"/>
    <property type="match status" value="1"/>
</dbReference>
<dbReference type="EMBL" id="UGTH01000004">
    <property type="protein sequence ID" value="SUB94790.1"/>
    <property type="molecule type" value="Genomic_DNA"/>
</dbReference>
<protein>
    <submittedName>
        <fullName evidence="1">Uncharacterized protein</fullName>
    </submittedName>
</protein>
<evidence type="ECO:0000313" key="1">
    <source>
        <dbReference type="EMBL" id="SUB94790.1"/>
    </source>
</evidence>
<dbReference type="RefSeq" id="WP_115312367.1">
    <property type="nucleotide sequence ID" value="NZ_UGTH01000004.1"/>
</dbReference>
<organism evidence="1 2">
    <name type="scientific">Peptoniphilus indolicus</name>
    <dbReference type="NCBI Taxonomy" id="33030"/>
    <lineage>
        <taxon>Bacteria</taxon>
        <taxon>Bacillati</taxon>
        <taxon>Bacillota</taxon>
        <taxon>Tissierellia</taxon>
        <taxon>Tissierellales</taxon>
        <taxon>Peptoniphilaceae</taxon>
        <taxon>Peptoniphilus</taxon>
    </lineage>
</organism>